<evidence type="ECO:0000313" key="2">
    <source>
        <dbReference type="Proteomes" id="UP001652661"/>
    </source>
</evidence>
<protein>
    <submittedName>
        <fullName evidence="3">Glucose-induced degradation protein 8 homolog</fullName>
    </submittedName>
</protein>
<dbReference type="GeneID" id="108074723"/>
<dbReference type="PANTHER" id="PTHR12864">
    <property type="entry name" value="RAN BINDING PROTEIN 9-RELATED"/>
    <property type="match status" value="1"/>
</dbReference>
<dbReference type="OMA" id="FHEVERT"/>
<dbReference type="AlphaFoldDB" id="A0A6P4I2J1"/>
<evidence type="ECO:0000313" key="3">
    <source>
        <dbReference type="RefSeq" id="XP_017022355.1"/>
    </source>
</evidence>
<feature type="domain" description="CTLH" evidence="1">
    <location>
        <begin position="58"/>
        <end position="115"/>
    </location>
</feature>
<reference evidence="2" key="1">
    <citation type="submission" date="2025-05" db="UniProtKB">
        <authorList>
            <consortium name="RefSeq"/>
        </authorList>
    </citation>
    <scope>NUCLEOTIDE SEQUENCE [LARGE SCALE GENOMIC DNA]</scope>
    <source>
        <strain evidence="2">14028-0561.14</strain>
    </source>
</reference>
<dbReference type="Pfam" id="PF10607">
    <property type="entry name" value="CTLH"/>
    <property type="match status" value="1"/>
</dbReference>
<gene>
    <name evidence="3" type="primary">LOC108074723</name>
</gene>
<dbReference type="Proteomes" id="UP001652661">
    <property type="component" value="Chromosome 2R"/>
</dbReference>
<dbReference type="PROSITE" id="PS50897">
    <property type="entry name" value="CTLH"/>
    <property type="match status" value="1"/>
</dbReference>
<sequence>MGEYEPPTSWPHRMPSFQRRQMDLNRLVMNYLVTEGYQEAAKRFMAEANVEPGPHMDTIGDRMRIQEAVRVGQVKYAMDLASRIYPCIFETENYVYFHMQQLRLIEMIRDQKVTKALSFAQSPASGFAQVDPDRRRELERTMGLLAFDRPEHSPFGELMLYSYRQKVAGEINSAMLRCHQAASRGKDHGPMEPRMMFLIKLILWAQAKLEKEGCTDFQKLDLQHADFEEEFRRCFEGW</sequence>
<dbReference type="InterPro" id="IPR024964">
    <property type="entry name" value="CTLH/CRA"/>
</dbReference>
<dbReference type="InterPro" id="IPR050618">
    <property type="entry name" value="Ubq-SigPath_Reg"/>
</dbReference>
<name>A0A6P4I2J1_DROKI</name>
<organism evidence="2 3">
    <name type="scientific">Drosophila kikkawai</name>
    <name type="common">Fruit fly</name>
    <dbReference type="NCBI Taxonomy" id="30033"/>
    <lineage>
        <taxon>Eukaryota</taxon>
        <taxon>Metazoa</taxon>
        <taxon>Ecdysozoa</taxon>
        <taxon>Arthropoda</taxon>
        <taxon>Hexapoda</taxon>
        <taxon>Insecta</taxon>
        <taxon>Pterygota</taxon>
        <taxon>Neoptera</taxon>
        <taxon>Endopterygota</taxon>
        <taxon>Diptera</taxon>
        <taxon>Brachycera</taxon>
        <taxon>Muscomorpha</taxon>
        <taxon>Ephydroidea</taxon>
        <taxon>Drosophilidae</taxon>
        <taxon>Drosophila</taxon>
        <taxon>Sophophora</taxon>
    </lineage>
</organism>
<dbReference type="OrthoDB" id="2415936at2759"/>
<dbReference type="InterPro" id="IPR006595">
    <property type="entry name" value="CTLH_C"/>
</dbReference>
<dbReference type="InterPro" id="IPR013144">
    <property type="entry name" value="CRA_dom"/>
</dbReference>
<dbReference type="SMART" id="SM00757">
    <property type="entry name" value="CRA"/>
    <property type="match status" value="1"/>
</dbReference>
<dbReference type="RefSeq" id="XP_017022355.1">
    <property type="nucleotide sequence ID" value="XM_017166866.3"/>
</dbReference>
<proteinExistence type="predicted"/>
<evidence type="ECO:0000259" key="1">
    <source>
        <dbReference type="PROSITE" id="PS50897"/>
    </source>
</evidence>
<dbReference type="PROSITE" id="PS50896">
    <property type="entry name" value="LISH"/>
    <property type="match status" value="1"/>
</dbReference>
<keyword evidence="2" id="KW-1185">Reference proteome</keyword>
<dbReference type="InterPro" id="IPR006594">
    <property type="entry name" value="LisH"/>
</dbReference>
<dbReference type="SMART" id="SM00668">
    <property type="entry name" value="CTLH"/>
    <property type="match status" value="1"/>
</dbReference>
<dbReference type="Pfam" id="PF08513">
    <property type="entry name" value="LisH"/>
    <property type="match status" value="1"/>
</dbReference>
<accession>A0A6P4I2J1</accession>
<reference evidence="3" key="2">
    <citation type="submission" date="2025-08" db="UniProtKB">
        <authorList>
            <consortium name="RefSeq"/>
        </authorList>
    </citation>
    <scope>IDENTIFICATION</scope>
    <source>
        <strain evidence="3">14028-0561.14</strain>
        <tissue evidence="3">Whole fly</tissue>
    </source>
</reference>
<dbReference type="SMART" id="SM00667">
    <property type="entry name" value="LisH"/>
    <property type="match status" value="1"/>
</dbReference>